<dbReference type="GO" id="GO:0016787">
    <property type="term" value="F:hydrolase activity"/>
    <property type="evidence" value="ECO:0007669"/>
    <property type="project" value="UniProtKB-KW"/>
</dbReference>
<feature type="region of interest" description="Disordered" evidence="3">
    <location>
        <begin position="1"/>
        <end position="30"/>
    </location>
</feature>
<dbReference type="Proteomes" id="UP001501475">
    <property type="component" value="Unassembled WGS sequence"/>
</dbReference>
<comment type="similarity">
    <text evidence="1">Belongs to the peptidase S33 family.</text>
</comment>
<dbReference type="SUPFAM" id="SSF53474">
    <property type="entry name" value="alpha/beta-Hydrolases"/>
    <property type="match status" value="1"/>
</dbReference>
<feature type="compositionally biased region" description="Low complexity" evidence="3">
    <location>
        <begin position="7"/>
        <end position="30"/>
    </location>
</feature>
<dbReference type="Pfam" id="PF00561">
    <property type="entry name" value="Abhydrolase_1"/>
    <property type="match status" value="1"/>
</dbReference>
<organism evidence="6 7">
    <name type="scientific">Nostocoides vanveenii</name>
    <dbReference type="NCBI Taxonomy" id="330835"/>
    <lineage>
        <taxon>Bacteria</taxon>
        <taxon>Bacillati</taxon>
        <taxon>Actinomycetota</taxon>
        <taxon>Actinomycetes</taxon>
        <taxon>Micrococcales</taxon>
        <taxon>Intrasporangiaceae</taxon>
        <taxon>Nostocoides</taxon>
    </lineage>
</organism>
<evidence type="ECO:0000259" key="4">
    <source>
        <dbReference type="Pfam" id="PF00561"/>
    </source>
</evidence>
<dbReference type="InterPro" id="IPR013595">
    <property type="entry name" value="Pept_S33_TAP-like_C"/>
</dbReference>
<evidence type="ECO:0000256" key="3">
    <source>
        <dbReference type="SAM" id="MobiDB-lite"/>
    </source>
</evidence>
<evidence type="ECO:0000259" key="5">
    <source>
        <dbReference type="Pfam" id="PF08386"/>
    </source>
</evidence>
<dbReference type="PANTHER" id="PTHR43248:SF25">
    <property type="entry name" value="AB HYDROLASE-1 DOMAIN-CONTAINING PROTEIN-RELATED"/>
    <property type="match status" value="1"/>
</dbReference>
<evidence type="ECO:0000256" key="2">
    <source>
        <dbReference type="ARBA" id="ARBA00022801"/>
    </source>
</evidence>
<protein>
    <submittedName>
        <fullName evidence="6">Alpha/beta hydrolase</fullName>
    </submittedName>
</protein>
<evidence type="ECO:0000313" key="6">
    <source>
        <dbReference type="EMBL" id="GAA1766766.1"/>
    </source>
</evidence>
<dbReference type="InterPro" id="IPR029058">
    <property type="entry name" value="AB_hydrolase_fold"/>
</dbReference>
<evidence type="ECO:0000256" key="1">
    <source>
        <dbReference type="ARBA" id="ARBA00010088"/>
    </source>
</evidence>
<gene>
    <name evidence="6" type="ORF">GCM10009810_26960</name>
</gene>
<feature type="domain" description="Peptidase S33 tripeptidyl aminopeptidase-like C-terminal" evidence="5">
    <location>
        <begin position="416"/>
        <end position="517"/>
    </location>
</feature>
<dbReference type="EMBL" id="BAAAPN010000057">
    <property type="protein sequence ID" value="GAA1766766.1"/>
    <property type="molecule type" value="Genomic_DNA"/>
</dbReference>
<evidence type="ECO:0000313" key="7">
    <source>
        <dbReference type="Proteomes" id="UP001501475"/>
    </source>
</evidence>
<feature type="domain" description="AB hydrolase-1" evidence="4">
    <location>
        <begin position="91"/>
        <end position="244"/>
    </location>
</feature>
<comment type="caution">
    <text evidence="6">The sequence shown here is derived from an EMBL/GenBank/DDBJ whole genome shotgun (WGS) entry which is preliminary data.</text>
</comment>
<dbReference type="Pfam" id="PF08386">
    <property type="entry name" value="Abhydrolase_4"/>
    <property type="match status" value="1"/>
</dbReference>
<accession>A0ABN2KWJ8</accession>
<name>A0ABN2KWJ8_9MICO</name>
<dbReference type="InterPro" id="IPR000073">
    <property type="entry name" value="AB_hydrolase_1"/>
</dbReference>
<proteinExistence type="inferred from homology"/>
<dbReference type="InterPro" id="IPR051601">
    <property type="entry name" value="Serine_prot/Carboxylest_S33"/>
</dbReference>
<sequence length="527" mass="55590">MGASLFAAAGPGQAAPTTRESAVAPAASAAQGDQVQAPIPALNWQRCPDLPKTYQCATAKAPLDYDNPSGPTVLLDLLKVAATKPSQKIGTLFVNPGGPGGSSRGFATMAGDILGTTVKTRYDVIGIDPRGVGPHTEMVCRTDAPVPPYSPLSFPDSIAASKVVWRQAEWARAACMKNPAAIVRHMSTADTARDMDLIRQAVGDQKLYYYGVSYGTYLGATYASMYPGRVGRFVVDGVLDPVAWATGDSLPATQPFSTRLRSAKGAAEAMVSGMRECDRLGKRSCAFAGGAYAKWLKLVDLAKAGKLTANGEVIPYPNLIGGVLGFLYGHTYSGLDVILQQLWAENVAKSGRVASDAASRLAQSATAIADAPYQAPQARTSTVRDAFSGVACSDTRNPENRADWWRAGVAQDKQYPWFGSLWTWASATCAKWPIVTKSDSYFGPFGGPTANPILVVGNTYDPATPIHGARKVASLFEKSRLLTYDGWGHGALGNSCVTAAFDRYYATGALPAVGATCTMDAPLFSAS</sequence>
<reference evidence="6 7" key="1">
    <citation type="journal article" date="2019" name="Int. J. Syst. Evol. Microbiol.">
        <title>The Global Catalogue of Microorganisms (GCM) 10K type strain sequencing project: providing services to taxonomists for standard genome sequencing and annotation.</title>
        <authorList>
            <consortium name="The Broad Institute Genomics Platform"/>
            <consortium name="The Broad Institute Genome Sequencing Center for Infectious Disease"/>
            <person name="Wu L."/>
            <person name="Ma J."/>
        </authorList>
    </citation>
    <scope>NUCLEOTIDE SEQUENCE [LARGE SCALE GENOMIC DNA]</scope>
    <source>
        <strain evidence="6 7">JCM 15591</strain>
    </source>
</reference>
<dbReference type="PANTHER" id="PTHR43248">
    <property type="entry name" value="2-SUCCINYL-6-HYDROXY-2,4-CYCLOHEXADIENE-1-CARBOXYLATE SYNTHASE"/>
    <property type="match status" value="1"/>
</dbReference>
<keyword evidence="7" id="KW-1185">Reference proteome</keyword>
<keyword evidence="2 6" id="KW-0378">Hydrolase</keyword>
<dbReference type="Gene3D" id="3.40.50.1820">
    <property type="entry name" value="alpha/beta hydrolase"/>
    <property type="match status" value="1"/>
</dbReference>